<proteinExistence type="predicted"/>
<organism evidence="1 2">
    <name type="scientific">Trichonephila inaurata madagascariensis</name>
    <dbReference type="NCBI Taxonomy" id="2747483"/>
    <lineage>
        <taxon>Eukaryota</taxon>
        <taxon>Metazoa</taxon>
        <taxon>Ecdysozoa</taxon>
        <taxon>Arthropoda</taxon>
        <taxon>Chelicerata</taxon>
        <taxon>Arachnida</taxon>
        <taxon>Araneae</taxon>
        <taxon>Araneomorphae</taxon>
        <taxon>Entelegynae</taxon>
        <taxon>Araneoidea</taxon>
        <taxon>Nephilidae</taxon>
        <taxon>Trichonephila</taxon>
        <taxon>Trichonephila inaurata</taxon>
    </lineage>
</organism>
<sequence>MFHYAERCVARCVFMVQPPIVSDGWEDSSKAFSQSCEDFHAKPTAFTICPTSFGGVPESHVQTWKGGREYREES</sequence>
<reference evidence="1" key="1">
    <citation type="submission" date="2020-08" db="EMBL/GenBank/DDBJ databases">
        <title>Multicomponent nature underlies the extraordinary mechanical properties of spider dragline silk.</title>
        <authorList>
            <person name="Kono N."/>
            <person name="Nakamura H."/>
            <person name="Mori M."/>
            <person name="Yoshida Y."/>
            <person name="Ohtoshi R."/>
            <person name="Malay A.D."/>
            <person name="Moran D.A.P."/>
            <person name="Tomita M."/>
            <person name="Numata K."/>
            <person name="Arakawa K."/>
        </authorList>
    </citation>
    <scope>NUCLEOTIDE SEQUENCE</scope>
</reference>
<evidence type="ECO:0000313" key="1">
    <source>
        <dbReference type="EMBL" id="GFY48586.1"/>
    </source>
</evidence>
<dbReference type="AlphaFoldDB" id="A0A8X7BXD2"/>
<dbReference type="EMBL" id="BMAV01006541">
    <property type="protein sequence ID" value="GFY48586.1"/>
    <property type="molecule type" value="Genomic_DNA"/>
</dbReference>
<protein>
    <submittedName>
        <fullName evidence="1">Uncharacterized protein</fullName>
    </submittedName>
</protein>
<gene>
    <name evidence="1" type="ORF">TNIN_475981</name>
</gene>
<dbReference type="Proteomes" id="UP000886998">
    <property type="component" value="Unassembled WGS sequence"/>
</dbReference>
<name>A0A8X7BXD2_9ARAC</name>
<accession>A0A8X7BXD2</accession>
<keyword evidence="2" id="KW-1185">Reference proteome</keyword>
<comment type="caution">
    <text evidence="1">The sequence shown here is derived from an EMBL/GenBank/DDBJ whole genome shotgun (WGS) entry which is preliminary data.</text>
</comment>
<evidence type="ECO:0000313" key="2">
    <source>
        <dbReference type="Proteomes" id="UP000886998"/>
    </source>
</evidence>